<dbReference type="Pfam" id="PF13411">
    <property type="entry name" value="MerR_1"/>
    <property type="match status" value="1"/>
</dbReference>
<evidence type="ECO:0000259" key="5">
    <source>
        <dbReference type="PROSITE" id="PS50937"/>
    </source>
</evidence>
<dbReference type="GO" id="GO:0003677">
    <property type="term" value="F:DNA binding"/>
    <property type="evidence" value="ECO:0007669"/>
    <property type="project" value="UniProtKB-KW"/>
</dbReference>
<dbReference type="AlphaFoldDB" id="A0A7V4WUT3"/>
<protein>
    <submittedName>
        <fullName evidence="6">MerR family transcriptional regulator</fullName>
    </submittedName>
</protein>
<dbReference type="PRINTS" id="PR00040">
    <property type="entry name" value="HTHMERR"/>
</dbReference>
<gene>
    <name evidence="6" type="ORF">ENK44_03455</name>
</gene>
<accession>A0A7V4WUT3</accession>
<dbReference type="EMBL" id="DRQG01000030">
    <property type="protein sequence ID" value="HGY54737.1"/>
    <property type="molecule type" value="Genomic_DNA"/>
</dbReference>
<dbReference type="PROSITE" id="PS50937">
    <property type="entry name" value="HTH_MERR_2"/>
    <property type="match status" value="1"/>
</dbReference>
<proteinExistence type="predicted"/>
<evidence type="ECO:0000256" key="1">
    <source>
        <dbReference type="ARBA" id="ARBA00022491"/>
    </source>
</evidence>
<name>A0A7V4WUT3_CALAY</name>
<sequence>MSLRGFLNMIHFILKGEMKAKEPILYPIGLVAKMFGISVATLRLYESEGLILPQKSQGQHRSFTEEDIKRIACIRSMITEKGLNLAGVRMVFSALPCWNIKNCSQEERASCPAYLDSHDPCWVAKSAESVCATEDCSKCPVYLELSECHTIKHILKKYWNPAE</sequence>
<keyword evidence="1" id="KW-0678">Repressor</keyword>
<dbReference type="Proteomes" id="UP000885779">
    <property type="component" value="Unassembled WGS sequence"/>
</dbReference>
<evidence type="ECO:0000313" key="6">
    <source>
        <dbReference type="EMBL" id="HGY54737.1"/>
    </source>
</evidence>
<keyword evidence="2" id="KW-0805">Transcription regulation</keyword>
<evidence type="ECO:0000256" key="3">
    <source>
        <dbReference type="ARBA" id="ARBA00023125"/>
    </source>
</evidence>
<dbReference type="SMART" id="SM00422">
    <property type="entry name" value="HTH_MERR"/>
    <property type="match status" value="1"/>
</dbReference>
<dbReference type="InterPro" id="IPR000551">
    <property type="entry name" value="MerR-type_HTH_dom"/>
</dbReference>
<dbReference type="InterPro" id="IPR009061">
    <property type="entry name" value="DNA-bd_dom_put_sf"/>
</dbReference>
<keyword evidence="3" id="KW-0238">DNA-binding</keyword>
<dbReference type="Gene3D" id="1.10.1660.10">
    <property type="match status" value="1"/>
</dbReference>
<organism evidence="6">
    <name type="scientific">Caldithrix abyssi</name>
    <dbReference type="NCBI Taxonomy" id="187145"/>
    <lineage>
        <taxon>Bacteria</taxon>
        <taxon>Pseudomonadati</taxon>
        <taxon>Calditrichota</taxon>
        <taxon>Calditrichia</taxon>
        <taxon>Calditrichales</taxon>
        <taxon>Calditrichaceae</taxon>
        <taxon>Caldithrix</taxon>
    </lineage>
</organism>
<dbReference type="GO" id="GO:0003700">
    <property type="term" value="F:DNA-binding transcription factor activity"/>
    <property type="evidence" value="ECO:0007669"/>
    <property type="project" value="InterPro"/>
</dbReference>
<comment type="caution">
    <text evidence="6">The sequence shown here is derived from an EMBL/GenBank/DDBJ whole genome shotgun (WGS) entry which is preliminary data.</text>
</comment>
<keyword evidence="4" id="KW-0804">Transcription</keyword>
<reference evidence="6" key="1">
    <citation type="journal article" date="2020" name="mSystems">
        <title>Genome- and Community-Level Interaction Insights into Carbon Utilization and Element Cycling Functions of Hydrothermarchaeota in Hydrothermal Sediment.</title>
        <authorList>
            <person name="Zhou Z."/>
            <person name="Liu Y."/>
            <person name="Xu W."/>
            <person name="Pan J."/>
            <person name="Luo Z.H."/>
            <person name="Li M."/>
        </authorList>
    </citation>
    <scope>NUCLEOTIDE SEQUENCE [LARGE SCALE GENOMIC DNA]</scope>
    <source>
        <strain evidence="6">HyVt-577</strain>
    </source>
</reference>
<dbReference type="SUPFAM" id="SSF46955">
    <property type="entry name" value="Putative DNA-binding domain"/>
    <property type="match status" value="1"/>
</dbReference>
<evidence type="ECO:0000256" key="4">
    <source>
        <dbReference type="ARBA" id="ARBA00023163"/>
    </source>
</evidence>
<evidence type="ECO:0000256" key="2">
    <source>
        <dbReference type="ARBA" id="ARBA00023015"/>
    </source>
</evidence>
<dbReference type="PANTHER" id="PTHR30204:SF69">
    <property type="entry name" value="MERR-FAMILY TRANSCRIPTIONAL REGULATOR"/>
    <property type="match status" value="1"/>
</dbReference>
<feature type="domain" description="HTH merR-type" evidence="5">
    <location>
        <begin position="25"/>
        <end position="94"/>
    </location>
</feature>
<dbReference type="PANTHER" id="PTHR30204">
    <property type="entry name" value="REDOX-CYCLING DRUG-SENSING TRANSCRIPTIONAL ACTIVATOR SOXR"/>
    <property type="match status" value="1"/>
</dbReference>
<dbReference type="InterPro" id="IPR047057">
    <property type="entry name" value="MerR_fam"/>
</dbReference>